<organism evidence="1 2">
    <name type="scientific">Fusarium decemcellulare</name>
    <dbReference type="NCBI Taxonomy" id="57161"/>
    <lineage>
        <taxon>Eukaryota</taxon>
        <taxon>Fungi</taxon>
        <taxon>Dikarya</taxon>
        <taxon>Ascomycota</taxon>
        <taxon>Pezizomycotina</taxon>
        <taxon>Sordariomycetes</taxon>
        <taxon>Hypocreomycetidae</taxon>
        <taxon>Hypocreales</taxon>
        <taxon>Nectriaceae</taxon>
        <taxon>Fusarium</taxon>
        <taxon>Fusarium decemcellulare species complex</taxon>
    </lineage>
</organism>
<protein>
    <submittedName>
        <fullName evidence="1">Uncharacterized protein</fullName>
    </submittedName>
</protein>
<keyword evidence="2" id="KW-1185">Reference proteome</keyword>
<reference evidence="1" key="1">
    <citation type="submission" date="2022-08" db="EMBL/GenBank/DDBJ databases">
        <title>Genome Sequence of Fusarium decemcellulare.</title>
        <authorList>
            <person name="Buettner E."/>
        </authorList>
    </citation>
    <scope>NUCLEOTIDE SEQUENCE</scope>
    <source>
        <strain evidence="1">Babe19</strain>
    </source>
</reference>
<evidence type="ECO:0000313" key="2">
    <source>
        <dbReference type="Proteomes" id="UP001148629"/>
    </source>
</evidence>
<evidence type="ECO:0000313" key="1">
    <source>
        <dbReference type="EMBL" id="KAJ3547636.1"/>
    </source>
</evidence>
<proteinExistence type="predicted"/>
<name>A0ACC1SW83_9HYPO</name>
<comment type="caution">
    <text evidence="1">The sequence shown here is derived from an EMBL/GenBank/DDBJ whole genome shotgun (WGS) entry which is preliminary data.</text>
</comment>
<gene>
    <name evidence="1" type="ORF">NM208_g1419</name>
</gene>
<dbReference type="EMBL" id="JANRMS010000072">
    <property type="protein sequence ID" value="KAJ3547636.1"/>
    <property type="molecule type" value="Genomic_DNA"/>
</dbReference>
<sequence>MGPLYNLAVPKGSTVLVTGANGLLGSHIADQFLEYGYKVRGTVRDVDKNSWLSTVFDKKYGKGVFELFEVSDMASQGAFIEAVKGASIMVHSATVMSFEFDPHKVIPPAVDGALNALVAACAEPTVQRFVFTSSAMAANTSHPGTPGIKVTDESWNEDAITKAWAGPPYTIERANDVYAASKALAEQEVWKYYRKHQNERPDLVINTVLPNYNIGRLIDPIHQGFRSSSIMPVLLWKGQVTDLHRTLPRQYSVDYQDTARLHLAAGIFEHVQGERIFGFAHSFCWDMVLELLREIEPEKAFPPNFSSEQDPNEIEPRDKAEQLLRDLGRPGWTSLEESVRGVVGDLYVVEKAIHQ</sequence>
<dbReference type="Proteomes" id="UP001148629">
    <property type="component" value="Unassembled WGS sequence"/>
</dbReference>
<accession>A0ACC1SW83</accession>